<protein>
    <submittedName>
        <fullName evidence="2">Uncharacterized protein</fullName>
    </submittedName>
</protein>
<dbReference type="EMBL" id="JAUDZG010000007">
    <property type="protein sequence ID" value="KAK3302581.1"/>
    <property type="molecule type" value="Genomic_DNA"/>
</dbReference>
<feature type="compositionally biased region" description="Polar residues" evidence="1">
    <location>
        <begin position="88"/>
        <end position="105"/>
    </location>
</feature>
<name>A0AAJ0LYN7_9PEZI</name>
<accession>A0AAJ0LYN7</accession>
<feature type="compositionally biased region" description="Polar residues" evidence="1">
    <location>
        <begin position="131"/>
        <end position="142"/>
    </location>
</feature>
<gene>
    <name evidence="2" type="ORF">B0T15DRAFT_577652</name>
</gene>
<feature type="compositionally biased region" description="Low complexity" evidence="1">
    <location>
        <begin position="592"/>
        <end position="601"/>
    </location>
</feature>
<feature type="compositionally biased region" description="Polar residues" evidence="1">
    <location>
        <begin position="742"/>
        <end position="756"/>
    </location>
</feature>
<feature type="region of interest" description="Disordered" evidence="1">
    <location>
        <begin position="309"/>
        <end position="328"/>
    </location>
</feature>
<proteinExistence type="predicted"/>
<feature type="region of interest" description="Disordered" evidence="1">
    <location>
        <begin position="737"/>
        <end position="756"/>
    </location>
</feature>
<dbReference type="GeneID" id="87889894"/>
<feature type="compositionally biased region" description="Polar residues" evidence="1">
    <location>
        <begin position="44"/>
        <end position="72"/>
    </location>
</feature>
<feature type="region of interest" description="Disordered" evidence="1">
    <location>
        <begin position="549"/>
        <end position="722"/>
    </location>
</feature>
<sequence length="756" mass="83811">MAGNNTDSNSSTSFDYEDWVSFPPDSGKADAAQAPVAGHGGSDGAQQTSATQVAGNARTNPTQQHQQGNDQTGADPAQDAQSAFHFPPTSTVPNGQVPSLPQNAVANPASLPLAGQQMPNAPMFVGYPGNGMSQHPPSNDQSGMLYPQNPVPQTQQAPGQATQNNWVQPTQSNLGQGFGAQNSNVVGRTEYGSLPGSGGVPNVYVTLPPGQAPAMPSPYGVSSQVQSVTYQLLQQSLGQGGQIPNGGLVPTQPHAIPNPTPRGPPQPDLPNPRNVYKISHKRSEIHKRVNKPSLYYQIPQGLGRWGPEVNVAEREDRRKKRKRPSKEDMRPVFDYVEVGDRPTVELSWVTLTKREIELFLGGWAHPSPMNRRLILWVQNTPAQSKHRFVNGEKSGKCRLQDCVEPHNTISKGFWRLAFDEFSDGADLPQTNPSLDPYHNAAYMHLHCFENTFDLGFLIHHGARQLGFEIRPDTRTFLREEKNTMSVTRDHQEMIRTYNEWVENEKDRADLFKNIHPGYTGLDGPYHKQHNQTLGYALTSKHLELETKAREKTRAKRRKNGEGSADIEIHMGDLASQAGKRKRQEDNSDDISSDGSDSSSSDGQAPSRPPKRQRVAKQTGETAFSRATRPTEGPEREHNWWSQRDDDIVDSNYESDPNSQPTTPGSTPGMYREEFSQFDWNLMEAEDVEQEQASEPSDPPAEPPADPLNERREALRQQILGLTPWQLVDIQEQVRRREAQGGLTPTPNGWKQKAQSF</sequence>
<feature type="compositionally biased region" description="Polar residues" evidence="1">
    <location>
        <begin position="651"/>
        <end position="665"/>
    </location>
</feature>
<reference evidence="2" key="1">
    <citation type="journal article" date="2023" name="Mol. Phylogenet. Evol.">
        <title>Genome-scale phylogeny and comparative genomics of the fungal order Sordariales.</title>
        <authorList>
            <person name="Hensen N."/>
            <person name="Bonometti L."/>
            <person name="Westerberg I."/>
            <person name="Brannstrom I.O."/>
            <person name="Guillou S."/>
            <person name="Cros-Aarteil S."/>
            <person name="Calhoun S."/>
            <person name="Haridas S."/>
            <person name="Kuo A."/>
            <person name="Mondo S."/>
            <person name="Pangilinan J."/>
            <person name="Riley R."/>
            <person name="LaButti K."/>
            <person name="Andreopoulos B."/>
            <person name="Lipzen A."/>
            <person name="Chen C."/>
            <person name="Yan M."/>
            <person name="Daum C."/>
            <person name="Ng V."/>
            <person name="Clum A."/>
            <person name="Steindorff A."/>
            <person name="Ohm R.A."/>
            <person name="Martin F."/>
            <person name="Silar P."/>
            <person name="Natvig D.O."/>
            <person name="Lalanne C."/>
            <person name="Gautier V."/>
            <person name="Ament-Velasquez S.L."/>
            <person name="Kruys A."/>
            <person name="Hutchinson M.I."/>
            <person name="Powell A.J."/>
            <person name="Barry K."/>
            <person name="Miller A.N."/>
            <person name="Grigoriev I.V."/>
            <person name="Debuchy R."/>
            <person name="Gladieux P."/>
            <person name="Hiltunen Thoren M."/>
            <person name="Johannesson H."/>
        </authorList>
    </citation>
    <scope>NUCLEOTIDE SEQUENCE</scope>
    <source>
        <strain evidence="2">CBS 333.67</strain>
    </source>
</reference>
<feature type="compositionally biased region" description="Pro residues" evidence="1">
    <location>
        <begin position="256"/>
        <end position="270"/>
    </location>
</feature>
<feature type="region of interest" description="Disordered" evidence="1">
    <location>
        <begin position="129"/>
        <end position="197"/>
    </location>
</feature>
<dbReference type="AlphaFoldDB" id="A0AAJ0LYN7"/>
<feature type="compositionally biased region" description="Low complexity" evidence="1">
    <location>
        <begin position="1"/>
        <end position="13"/>
    </location>
</feature>
<evidence type="ECO:0000313" key="3">
    <source>
        <dbReference type="Proteomes" id="UP001273166"/>
    </source>
</evidence>
<feature type="region of interest" description="Disordered" evidence="1">
    <location>
        <begin position="1"/>
        <end position="107"/>
    </location>
</feature>
<feature type="compositionally biased region" description="Basic and acidic residues" evidence="1">
    <location>
        <begin position="631"/>
        <end position="645"/>
    </location>
</feature>
<evidence type="ECO:0000313" key="2">
    <source>
        <dbReference type="EMBL" id="KAK3302581.1"/>
    </source>
</evidence>
<feature type="compositionally biased region" description="Pro residues" evidence="1">
    <location>
        <begin position="696"/>
        <end position="705"/>
    </location>
</feature>
<comment type="caution">
    <text evidence="2">The sequence shown here is derived from an EMBL/GenBank/DDBJ whole genome shotgun (WGS) entry which is preliminary data.</text>
</comment>
<feature type="region of interest" description="Disordered" evidence="1">
    <location>
        <begin position="238"/>
        <end position="271"/>
    </location>
</feature>
<reference evidence="2" key="2">
    <citation type="submission" date="2023-06" db="EMBL/GenBank/DDBJ databases">
        <authorList>
            <consortium name="Lawrence Berkeley National Laboratory"/>
            <person name="Mondo S.J."/>
            <person name="Hensen N."/>
            <person name="Bonometti L."/>
            <person name="Westerberg I."/>
            <person name="Brannstrom I.O."/>
            <person name="Guillou S."/>
            <person name="Cros-Aarteil S."/>
            <person name="Calhoun S."/>
            <person name="Haridas S."/>
            <person name="Kuo A."/>
            <person name="Pangilinan J."/>
            <person name="Riley R."/>
            <person name="Labutti K."/>
            <person name="Andreopoulos B."/>
            <person name="Lipzen A."/>
            <person name="Chen C."/>
            <person name="Yanf M."/>
            <person name="Daum C."/>
            <person name="Ng V."/>
            <person name="Clum A."/>
            <person name="Steindorff A."/>
            <person name="Ohm R."/>
            <person name="Martin F."/>
            <person name="Silar P."/>
            <person name="Natvig D."/>
            <person name="Lalanne C."/>
            <person name="Gautier V."/>
            <person name="Ament-Velasquez S.L."/>
            <person name="Kruys A."/>
            <person name="Hutchinson M.I."/>
            <person name="Powell A.J."/>
            <person name="Barry K."/>
            <person name="Miller A.N."/>
            <person name="Grigoriev I.V."/>
            <person name="Debuchy R."/>
            <person name="Gladieux P."/>
            <person name="Thoren M.H."/>
            <person name="Johannesson H."/>
        </authorList>
    </citation>
    <scope>NUCLEOTIDE SEQUENCE</scope>
    <source>
        <strain evidence="2">CBS 333.67</strain>
    </source>
</reference>
<keyword evidence="3" id="KW-1185">Reference proteome</keyword>
<feature type="compositionally biased region" description="Low complexity" evidence="1">
    <location>
        <begin position="152"/>
        <end position="165"/>
    </location>
</feature>
<dbReference type="Proteomes" id="UP001273166">
    <property type="component" value="Unassembled WGS sequence"/>
</dbReference>
<dbReference type="RefSeq" id="XP_062718361.1">
    <property type="nucleotide sequence ID" value="XM_062871065.1"/>
</dbReference>
<organism evidence="2 3">
    <name type="scientific">Chaetomium strumarium</name>
    <dbReference type="NCBI Taxonomy" id="1170767"/>
    <lineage>
        <taxon>Eukaryota</taxon>
        <taxon>Fungi</taxon>
        <taxon>Dikarya</taxon>
        <taxon>Ascomycota</taxon>
        <taxon>Pezizomycotina</taxon>
        <taxon>Sordariomycetes</taxon>
        <taxon>Sordariomycetidae</taxon>
        <taxon>Sordariales</taxon>
        <taxon>Chaetomiaceae</taxon>
        <taxon>Chaetomium</taxon>
    </lineage>
</organism>
<evidence type="ECO:0000256" key="1">
    <source>
        <dbReference type="SAM" id="MobiDB-lite"/>
    </source>
</evidence>
<feature type="compositionally biased region" description="Polar residues" evidence="1">
    <location>
        <begin position="166"/>
        <end position="186"/>
    </location>
</feature>